<dbReference type="EMBL" id="HACG01034097">
    <property type="protein sequence ID" value="CEK80962.1"/>
    <property type="molecule type" value="Transcribed_RNA"/>
</dbReference>
<reference evidence="2" key="1">
    <citation type="submission" date="2014-12" db="EMBL/GenBank/DDBJ databases">
        <title>Insight into the proteome of Arion vulgaris.</title>
        <authorList>
            <person name="Aradska J."/>
            <person name="Bulat T."/>
            <person name="Smidak R."/>
            <person name="Sarate P."/>
            <person name="Gangsoo J."/>
            <person name="Sialana F."/>
            <person name="Bilban M."/>
            <person name="Lubec G."/>
        </authorList>
    </citation>
    <scope>NUCLEOTIDE SEQUENCE</scope>
    <source>
        <tissue evidence="2">Skin</tissue>
    </source>
</reference>
<evidence type="ECO:0000256" key="1">
    <source>
        <dbReference type="SAM" id="MobiDB-lite"/>
    </source>
</evidence>
<feature type="non-terminal residue" evidence="2">
    <location>
        <position position="1"/>
    </location>
</feature>
<proteinExistence type="predicted"/>
<accession>A0A0B7AK72</accession>
<organism evidence="2">
    <name type="scientific">Arion vulgaris</name>
    <dbReference type="NCBI Taxonomy" id="1028688"/>
    <lineage>
        <taxon>Eukaryota</taxon>
        <taxon>Metazoa</taxon>
        <taxon>Spiralia</taxon>
        <taxon>Lophotrochozoa</taxon>
        <taxon>Mollusca</taxon>
        <taxon>Gastropoda</taxon>
        <taxon>Heterobranchia</taxon>
        <taxon>Euthyneura</taxon>
        <taxon>Panpulmonata</taxon>
        <taxon>Eupulmonata</taxon>
        <taxon>Stylommatophora</taxon>
        <taxon>Helicina</taxon>
        <taxon>Arionoidea</taxon>
        <taxon>Arionidae</taxon>
        <taxon>Arion</taxon>
    </lineage>
</organism>
<dbReference type="AlphaFoldDB" id="A0A0B7AK72"/>
<feature type="region of interest" description="Disordered" evidence="1">
    <location>
        <begin position="1"/>
        <end position="42"/>
    </location>
</feature>
<gene>
    <name evidence="2" type="primary">ORF123630</name>
</gene>
<evidence type="ECO:0000313" key="2">
    <source>
        <dbReference type="EMBL" id="CEK80962.1"/>
    </source>
</evidence>
<sequence length="87" mass="9650">CVNNEDPLTKQNFSTPTKENNPWSQTPLYRIEPVDSSTPTSRMMDSVRKNIDQVEGSRLGSEIAAEILKRAGEDLARLTSILGCAKK</sequence>
<name>A0A0B7AK72_9EUPU</name>
<protein>
    <submittedName>
        <fullName evidence="2">Uncharacterized protein</fullName>
    </submittedName>
</protein>
<feature type="compositionally biased region" description="Polar residues" evidence="1">
    <location>
        <begin position="9"/>
        <end position="27"/>
    </location>
</feature>